<keyword evidence="2" id="KW-1185">Reference proteome</keyword>
<reference evidence="1 2" key="1">
    <citation type="journal article" date="2010" name="Nat. Commun.">
        <title>The complete sequence of the smallest known nuclear genome from the microsporidian Encephalitozoon intestinalis.</title>
        <authorList>
            <person name="Corradi N."/>
            <person name="Pombert J.-F."/>
            <person name="Farinelli L."/>
            <person name="Didier E.S."/>
            <person name="Keeling P.J."/>
        </authorList>
    </citation>
    <scope>NUCLEOTIDE SEQUENCE [LARGE SCALE GENOMIC DNA]</scope>
    <source>
        <strain evidence="1 2">ATCC 50506</strain>
    </source>
</reference>
<proteinExistence type="predicted"/>
<evidence type="ECO:0000313" key="2">
    <source>
        <dbReference type="Proteomes" id="UP000002313"/>
    </source>
</evidence>
<dbReference type="HOGENOM" id="CLU_192385_0_0_1"/>
<reference evidence="1 2" key="2">
    <citation type="journal article" date="2012" name="Proc. Natl. Acad. Sci. U.S.A.">
        <title>Gain and loss of multiple functionally related, horizontally transferred genes in the reduced genomes of two microsporidian parasites.</title>
        <authorList>
            <person name="Pombert J.-F."/>
            <person name="Selman M."/>
            <person name="Burki F."/>
            <person name="Bardell F.T."/>
            <person name="Farinelli L."/>
            <person name="Solter L.F."/>
            <person name="Whitman D.W."/>
            <person name="Weiss L.M."/>
            <person name="Corradi N."/>
            <person name="Keeling P.J."/>
        </authorList>
    </citation>
    <scope>NUCLEOTIDE SEQUENCE [LARGE SCALE GENOMIC DNA]</scope>
    <source>
        <strain evidence="1 2">ATCC 50506</strain>
    </source>
</reference>
<dbReference type="Proteomes" id="UP000002313">
    <property type="component" value="Chromosome X"/>
</dbReference>
<dbReference type="KEGG" id="ein:Eint_100295"/>
<dbReference type="EMBL" id="CP001951">
    <property type="protein sequence ID" value="AHL30156.1"/>
    <property type="molecule type" value="Genomic_DNA"/>
</dbReference>
<protein>
    <submittedName>
        <fullName evidence="1">Uncharacterized protein</fullName>
    </submittedName>
</protein>
<name>W8PGU6_ENCIT</name>
<dbReference type="VEuPathDB" id="MicrosporidiaDB:Eint_100295"/>
<organism evidence="1 2">
    <name type="scientific">Encephalitozoon intestinalis (strain ATCC 50506)</name>
    <name type="common">Microsporidian parasite</name>
    <name type="synonym">Septata intestinalis</name>
    <dbReference type="NCBI Taxonomy" id="876142"/>
    <lineage>
        <taxon>Eukaryota</taxon>
        <taxon>Fungi</taxon>
        <taxon>Fungi incertae sedis</taxon>
        <taxon>Microsporidia</taxon>
        <taxon>Unikaryonidae</taxon>
        <taxon>Encephalitozoon</taxon>
    </lineage>
</organism>
<sequence>MKNLKLSQSLVNKLISKADVKCTKSAEKLLSKSIVISVAFLSMCIDELSDENCKEEDVLQEVLVALGVPVTHNDVPSLSQKY</sequence>
<accession>W8PGU6</accession>
<dbReference type="RefSeq" id="XP_009161901.1">
    <property type="nucleotide sequence ID" value="XM_009163637.1"/>
</dbReference>
<dbReference type="AlphaFoldDB" id="W8PGU6"/>
<gene>
    <name evidence="1" type="ORF">Eint_100295</name>
</gene>
<evidence type="ECO:0000313" key="1">
    <source>
        <dbReference type="EMBL" id="AHL30156.1"/>
    </source>
</evidence>
<dbReference type="GeneID" id="20314092"/>